<gene>
    <name evidence="2" type="ORF">HY29_16480</name>
</gene>
<accession>A0A062U7I0</accession>
<protein>
    <submittedName>
        <fullName evidence="2">Uncharacterized protein</fullName>
    </submittedName>
</protein>
<keyword evidence="3" id="KW-1185">Reference proteome</keyword>
<proteinExistence type="predicted"/>
<feature type="transmembrane region" description="Helical" evidence="1">
    <location>
        <begin position="125"/>
        <end position="144"/>
    </location>
</feature>
<dbReference type="Proteomes" id="UP000027037">
    <property type="component" value="Unassembled WGS sequence"/>
</dbReference>
<comment type="caution">
    <text evidence="2">The sequence shown here is derived from an EMBL/GenBank/DDBJ whole genome shotgun (WGS) entry which is preliminary data.</text>
</comment>
<reference evidence="2 3" key="1">
    <citation type="journal article" date="2014" name="Antonie Van Leeuwenhoek">
        <title>Hyphomonas beringensis sp. nov. and Hyphomonas chukchiensis sp. nov., isolated from surface seawater of the Bering Sea and Chukchi Sea.</title>
        <authorList>
            <person name="Li C."/>
            <person name="Lai Q."/>
            <person name="Li G."/>
            <person name="Dong C."/>
            <person name="Wang J."/>
            <person name="Liao Y."/>
            <person name="Shao Z."/>
        </authorList>
    </citation>
    <scope>NUCLEOTIDE SEQUENCE [LARGE SCALE GENOMIC DNA]</scope>
    <source>
        <strain evidence="2 3">25B14_1</strain>
    </source>
</reference>
<keyword evidence="1" id="KW-1133">Transmembrane helix</keyword>
<name>A0A062U7I0_9PROT</name>
<evidence type="ECO:0000256" key="1">
    <source>
        <dbReference type="SAM" id="Phobius"/>
    </source>
</evidence>
<sequence>MTDTYGYLILGALVIVPVAKILATKIQQPARLSFAEMGRDLLENPAIDDEQAKLINRMLDDAFKWHTGLVMAFVATPVLLYFFIAELIGADLHDKDSAYRRLSNMHEGKTFMDRGMWCVLGSNPIAAIALFIQALPMALLYAVITGSMKAAARMMEERVFVFVGTAKRV</sequence>
<evidence type="ECO:0000313" key="2">
    <source>
        <dbReference type="EMBL" id="KCZ53668.1"/>
    </source>
</evidence>
<dbReference type="EMBL" id="AWFF01000048">
    <property type="protein sequence ID" value="KCZ53668.1"/>
    <property type="molecule type" value="Genomic_DNA"/>
</dbReference>
<dbReference type="RefSeq" id="WP_034797351.1">
    <property type="nucleotide sequence ID" value="NZ_AWFF01000048.1"/>
</dbReference>
<organism evidence="2 3">
    <name type="scientific">Hyphomonas beringensis</name>
    <dbReference type="NCBI Taxonomy" id="1280946"/>
    <lineage>
        <taxon>Bacteria</taxon>
        <taxon>Pseudomonadati</taxon>
        <taxon>Pseudomonadota</taxon>
        <taxon>Alphaproteobacteria</taxon>
        <taxon>Hyphomonadales</taxon>
        <taxon>Hyphomonadaceae</taxon>
        <taxon>Hyphomonas</taxon>
    </lineage>
</organism>
<dbReference type="AlphaFoldDB" id="A0A062U7I0"/>
<dbReference type="PATRIC" id="fig|1280946.3.peg.2455"/>
<feature type="transmembrane region" description="Helical" evidence="1">
    <location>
        <begin position="63"/>
        <end position="84"/>
    </location>
</feature>
<keyword evidence="1" id="KW-0812">Transmembrane</keyword>
<dbReference type="OrthoDB" id="9965045at2"/>
<keyword evidence="1" id="KW-0472">Membrane</keyword>
<evidence type="ECO:0000313" key="3">
    <source>
        <dbReference type="Proteomes" id="UP000027037"/>
    </source>
</evidence>
<feature type="transmembrane region" description="Helical" evidence="1">
    <location>
        <begin position="6"/>
        <end position="23"/>
    </location>
</feature>